<dbReference type="InterPro" id="IPR034197">
    <property type="entry name" value="Peptidases_S8_3"/>
</dbReference>
<dbReference type="InterPro" id="IPR036852">
    <property type="entry name" value="Peptidase_S8/S53_dom_sf"/>
</dbReference>
<keyword evidence="3" id="KW-0732">Signal</keyword>
<keyword evidence="2 6" id="KW-0645">Protease</keyword>
<dbReference type="InterPro" id="IPR023828">
    <property type="entry name" value="Peptidase_S8_Ser-AS"/>
</dbReference>
<reference evidence="9 10" key="1">
    <citation type="submission" date="2021-02" db="EMBL/GenBank/DDBJ databases">
        <title>Plant Genome Project.</title>
        <authorList>
            <person name="Zhang R.-G."/>
        </authorList>
    </citation>
    <scope>NUCLEOTIDE SEQUENCE [LARGE SCALE GENOMIC DNA]</scope>
    <source>
        <tissue evidence="9">Leaves</tissue>
    </source>
</reference>
<dbReference type="InterPro" id="IPR000209">
    <property type="entry name" value="Peptidase_S8/S53_dom"/>
</dbReference>
<evidence type="ECO:0000313" key="9">
    <source>
        <dbReference type="EMBL" id="KAH7560348.1"/>
    </source>
</evidence>
<dbReference type="Pfam" id="PF00082">
    <property type="entry name" value="Peptidase_S8"/>
    <property type="match status" value="1"/>
</dbReference>
<sequence>MEGVISVFEDRTLKLHTTRSWDFLGLTLNDIDHHHEHEVTPLQLAYGNDIIVGVLDTGIWPESESFQENEPCLGPIPSSWKGKCVEGQEFDPKKACNRKLIGARYYLKGFEQMFGPLNTSTGSHEYRSPRDYLGHGTHTASTAVGSIVRNASFLGLGRGTARGGAPRARLAVYKVCWGRGLEGKCSEADILAAFDEALHDGVHVISVSLGEPPPLRPFFVSSADIGSFHAMQRGVSVVFSAGNDDSSQPSVVENVAPWSICVAATSIDRTFPTQIGESFITTEIRARLADASTYFFNGFLSLPFFSVHHVCRVCKMESWNGKVATGKVVICFSTRGRANCAEAAAALKNANASGLIFAEPMTLQIPELVDVIPIVLLDIAQGTQLQYYLAQFPKLPIVQLKPTKTSIGKTPAPVVAYFSSRGPSSISPDILKPDITAPGTSILAAWPPSTPPTLYPADHRSVNWNFQSGTSMSCPHVSGVVALIKSAHPSWSPAAIRSALMTTAFTRDTTHDSILVGGSMKVSDPFDMGSGHINPIKAMDPGLVYDLKPNDYILFLCNIGYTQEKLQKIVLSLPETNKTIFSCPQQTHKPNTHINYPSITVTNLQSSMLTVKRTVKNVGEKRNVVYFCTTIVEPDGVEVVVWPRVLFFSPYREELSFYVTLKPVKVSQGRYDFGEIVWSDGFHHVRSPLVVFVNNTVIMDHHHSQSATHTSF</sequence>
<evidence type="ECO:0000256" key="1">
    <source>
        <dbReference type="ARBA" id="ARBA00011073"/>
    </source>
</evidence>
<evidence type="ECO:0000256" key="6">
    <source>
        <dbReference type="PROSITE-ProRule" id="PRU01240"/>
    </source>
</evidence>
<evidence type="ECO:0000259" key="8">
    <source>
        <dbReference type="Pfam" id="PF17766"/>
    </source>
</evidence>
<proteinExistence type="inferred from homology"/>
<dbReference type="InterPro" id="IPR045051">
    <property type="entry name" value="SBT"/>
</dbReference>
<accession>A0ABQ8HH51</accession>
<dbReference type="Proteomes" id="UP000827721">
    <property type="component" value="Unassembled WGS sequence"/>
</dbReference>
<dbReference type="PROSITE" id="PS51892">
    <property type="entry name" value="SUBTILASE"/>
    <property type="match status" value="1"/>
</dbReference>
<dbReference type="Pfam" id="PF17766">
    <property type="entry name" value="fn3_6"/>
    <property type="match status" value="1"/>
</dbReference>
<keyword evidence="10" id="KW-1185">Reference proteome</keyword>
<evidence type="ECO:0000256" key="4">
    <source>
        <dbReference type="ARBA" id="ARBA00022801"/>
    </source>
</evidence>
<name>A0ABQ8HH51_9ROSI</name>
<dbReference type="Gene3D" id="3.40.50.200">
    <property type="entry name" value="Peptidase S8/S53 domain"/>
    <property type="match status" value="1"/>
</dbReference>
<dbReference type="PANTHER" id="PTHR10795">
    <property type="entry name" value="PROPROTEIN CONVERTASE SUBTILISIN/KEXIN"/>
    <property type="match status" value="1"/>
</dbReference>
<dbReference type="Gene3D" id="2.60.40.2310">
    <property type="match status" value="1"/>
</dbReference>
<feature type="domain" description="Subtilisin-like protease fibronectin type-III" evidence="8">
    <location>
        <begin position="594"/>
        <end position="691"/>
    </location>
</feature>
<keyword evidence="5 6" id="KW-0720">Serine protease</keyword>
<feature type="active site" description="Charge relay system" evidence="6">
    <location>
        <position position="135"/>
    </location>
</feature>
<dbReference type="EMBL" id="JAFEMO010000010">
    <property type="protein sequence ID" value="KAH7560348.1"/>
    <property type="molecule type" value="Genomic_DNA"/>
</dbReference>
<dbReference type="SUPFAM" id="SSF52743">
    <property type="entry name" value="Subtilisin-like"/>
    <property type="match status" value="1"/>
</dbReference>
<comment type="caution">
    <text evidence="9">The sequence shown here is derived from an EMBL/GenBank/DDBJ whole genome shotgun (WGS) entry which is preliminary data.</text>
</comment>
<dbReference type="InterPro" id="IPR041469">
    <property type="entry name" value="Subtilisin-like_FN3"/>
</dbReference>
<dbReference type="PROSITE" id="PS00138">
    <property type="entry name" value="SUBTILASE_SER"/>
    <property type="match status" value="1"/>
</dbReference>
<gene>
    <name evidence="9" type="ORF">JRO89_XS10G0003300</name>
</gene>
<feature type="domain" description="Peptidase S8/S53" evidence="7">
    <location>
        <begin position="47"/>
        <end position="506"/>
    </location>
</feature>
<evidence type="ECO:0000259" key="7">
    <source>
        <dbReference type="Pfam" id="PF00082"/>
    </source>
</evidence>
<comment type="similarity">
    <text evidence="1 6">Belongs to the peptidase S8 family.</text>
</comment>
<organism evidence="9 10">
    <name type="scientific">Xanthoceras sorbifolium</name>
    <dbReference type="NCBI Taxonomy" id="99658"/>
    <lineage>
        <taxon>Eukaryota</taxon>
        <taxon>Viridiplantae</taxon>
        <taxon>Streptophyta</taxon>
        <taxon>Embryophyta</taxon>
        <taxon>Tracheophyta</taxon>
        <taxon>Spermatophyta</taxon>
        <taxon>Magnoliopsida</taxon>
        <taxon>eudicotyledons</taxon>
        <taxon>Gunneridae</taxon>
        <taxon>Pentapetalae</taxon>
        <taxon>rosids</taxon>
        <taxon>malvids</taxon>
        <taxon>Sapindales</taxon>
        <taxon>Sapindaceae</taxon>
        <taxon>Xanthoceroideae</taxon>
        <taxon>Xanthoceras</taxon>
    </lineage>
</organism>
<feature type="active site" description="Charge relay system" evidence="6">
    <location>
        <position position="471"/>
    </location>
</feature>
<dbReference type="CDD" id="cd04852">
    <property type="entry name" value="Peptidases_S8_3"/>
    <property type="match status" value="1"/>
</dbReference>
<evidence type="ECO:0000313" key="10">
    <source>
        <dbReference type="Proteomes" id="UP000827721"/>
    </source>
</evidence>
<feature type="active site" description="Charge relay system" evidence="6">
    <location>
        <position position="56"/>
    </location>
</feature>
<keyword evidence="4 6" id="KW-0378">Hydrolase</keyword>
<dbReference type="PRINTS" id="PR00723">
    <property type="entry name" value="SUBTILISIN"/>
</dbReference>
<protein>
    <recommendedName>
        <fullName evidence="11">Subtilisin-like protease SBT3.18</fullName>
    </recommendedName>
</protein>
<evidence type="ECO:0000256" key="3">
    <source>
        <dbReference type="ARBA" id="ARBA00022729"/>
    </source>
</evidence>
<evidence type="ECO:0008006" key="11">
    <source>
        <dbReference type="Google" id="ProtNLM"/>
    </source>
</evidence>
<dbReference type="Gene3D" id="3.50.30.30">
    <property type="match status" value="1"/>
</dbReference>
<evidence type="ECO:0000256" key="2">
    <source>
        <dbReference type="ARBA" id="ARBA00022670"/>
    </source>
</evidence>
<evidence type="ECO:0000256" key="5">
    <source>
        <dbReference type="ARBA" id="ARBA00022825"/>
    </source>
</evidence>
<dbReference type="InterPro" id="IPR015500">
    <property type="entry name" value="Peptidase_S8_subtilisin-rel"/>
</dbReference>